<dbReference type="PANTHER" id="PTHR43273:SF8">
    <property type="entry name" value="RADICAL SAM DOMAIN PROTEIN"/>
    <property type="match status" value="1"/>
</dbReference>
<evidence type="ECO:0000256" key="6">
    <source>
        <dbReference type="ARBA" id="ARBA00023014"/>
    </source>
</evidence>
<evidence type="ECO:0000313" key="9">
    <source>
        <dbReference type="Proteomes" id="UP000886818"/>
    </source>
</evidence>
<dbReference type="InterPro" id="IPR000385">
    <property type="entry name" value="MoaA_NifB_PqqE_Fe-S-bd_CS"/>
</dbReference>
<dbReference type="EMBL" id="CP078093">
    <property type="protein sequence ID" value="QXM05933.1"/>
    <property type="molecule type" value="Genomic_DNA"/>
</dbReference>
<gene>
    <name evidence="8" type="primary">scfB</name>
    <name evidence="8" type="ORF">KVH43_11305</name>
</gene>
<dbReference type="SFLD" id="SFLDG01386">
    <property type="entry name" value="main_SPASM_domain-containing"/>
    <property type="match status" value="1"/>
</dbReference>
<evidence type="ECO:0000256" key="4">
    <source>
        <dbReference type="ARBA" id="ARBA00022723"/>
    </source>
</evidence>
<dbReference type="SFLD" id="SFLDG01384">
    <property type="entry name" value="thioether_bond_formation_requi"/>
    <property type="match status" value="1"/>
</dbReference>
<feature type="domain" description="Radical SAM core" evidence="7">
    <location>
        <begin position="88"/>
        <end position="313"/>
    </location>
</feature>
<evidence type="ECO:0000313" key="8">
    <source>
        <dbReference type="EMBL" id="QXM05933.1"/>
    </source>
</evidence>
<keyword evidence="2" id="KW-0004">4Fe-4S</keyword>
<reference evidence="8" key="1">
    <citation type="submission" date="2021-07" db="EMBL/GenBank/DDBJ databases">
        <title>Complete genome sequence of Crassaminicella sp. 143-21, isolated from a deep-sea hydrothermal vent.</title>
        <authorList>
            <person name="Li X."/>
        </authorList>
    </citation>
    <scope>NUCLEOTIDE SEQUENCE</scope>
    <source>
        <strain evidence="8">143-21</strain>
    </source>
</reference>
<dbReference type="InterPro" id="IPR023885">
    <property type="entry name" value="4Fe4S-binding_SPASM_dom"/>
</dbReference>
<comment type="cofactor">
    <cofactor evidence="1">
        <name>[4Fe-4S] cluster</name>
        <dbReference type="ChEBI" id="CHEBI:49883"/>
    </cofactor>
</comment>
<dbReference type="RefSeq" id="WP_218282630.1">
    <property type="nucleotide sequence ID" value="NZ_CP078093.1"/>
</dbReference>
<dbReference type="PROSITE" id="PS01305">
    <property type="entry name" value="MOAA_NIFB_PQQE"/>
    <property type="match status" value="1"/>
</dbReference>
<sequence length="449" mass="51886">MIHKFTQDDIRIVLDVNSGAVHIIDEIVYDILDYYKKKNVEEIVEILEKKYSKEDIIEAIYEVKTLESEGLLFTEDTYKNHPSFLNRKPVVKALCLHVAHDCNIRCKYCFASQGDFKGQRTLMSEEVGKKALDFLIENSGNRRNLEVDFFGGEPLMNFEVVKKLVEYGRKREKEAGKRFRFTITTNGVLLNDENMKYINENMDNVVLSIDGRKEVNDNMRYGVNGKGTYDIIVPKFLKMAKMRNGKDYFVRGTFTRENLDFSKDVLHLADLGFTSTSIEPVVTDEKYDYALREEDLDKIFEQYEILAKEYVKRKKEGNGFSFFHFMLDLSQGPCVIKRLSGCGAGSEYLAITPEGDIYPCHQFVGDEDFCMGNVLEGKLNTSFQVDFKDAHVYNKEKCNDCWAKFYCSGGCHANAYNFNKDIYKPYELGCEMEKKRIECSLVIQAKLLK</sequence>
<dbReference type="NCBIfam" id="TIGR03974">
    <property type="entry name" value="rSAM_six_Cys"/>
    <property type="match status" value="1"/>
</dbReference>
<evidence type="ECO:0000256" key="1">
    <source>
        <dbReference type="ARBA" id="ARBA00001966"/>
    </source>
</evidence>
<keyword evidence="6" id="KW-0411">Iron-sulfur</keyword>
<dbReference type="CDD" id="cd21124">
    <property type="entry name" value="SPASM_CteB-like"/>
    <property type="match status" value="1"/>
</dbReference>
<dbReference type="InterPro" id="IPR023867">
    <property type="entry name" value="Sulphatase_maturase_rSAM"/>
</dbReference>
<keyword evidence="3" id="KW-0949">S-adenosyl-L-methionine</keyword>
<organism evidence="8 9">
    <name type="scientific">Crassaminicella indica</name>
    <dbReference type="NCBI Taxonomy" id="2855394"/>
    <lineage>
        <taxon>Bacteria</taxon>
        <taxon>Bacillati</taxon>
        <taxon>Bacillota</taxon>
        <taxon>Clostridia</taxon>
        <taxon>Eubacteriales</taxon>
        <taxon>Clostridiaceae</taxon>
        <taxon>Crassaminicella</taxon>
    </lineage>
</organism>
<dbReference type="PROSITE" id="PS51918">
    <property type="entry name" value="RADICAL_SAM"/>
    <property type="match status" value="1"/>
</dbReference>
<dbReference type="InterPro" id="IPR007197">
    <property type="entry name" value="rSAM"/>
</dbReference>
<dbReference type="CDD" id="cd01335">
    <property type="entry name" value="Radical_SAM"/>
    <property type="match status" value="1"/>
</dbReference>
<dbReference type="Pfam" id="PF13186">
    <property type="entry name" value="SPASM"/>
    <property type="match status" value="1"/>
</dbReference>
<dbReference type="InterPro" id="IPR024025">
    <property type="entry name" value="SCIFF_rSAM_maturase"/>
</dbReference>
<evidence type="ECO:0000256" key="5">
    <source>
        <dbReference type="ARBA" id="ARBA00023004"/>
    </source>
</evidence>
<dbReference type="SFLD" id="SFLDS00029">
    <property type="entry name" value="Radical_SAM"/>
    <property type="match status" value="1"/>
</dbReference>
<dbReference type="Pfam" id="PF13353">
    <property type="entry name" value="Fer4_12"/>
    <property type="match status" value="1"/>
</dbReference>
<evidence type="ECO:0000256" key="2">
    <source>
        <dbReference type="ARBA" id="ARBA00022485"/>
    </source>
</evidence>
<keyword evidence="5" id="KW-0408">Iron</keyword>
<evidence type="ECO:0000256" key="3">
    <source>
        <dbReference type="ARBA" id="ARBA00022691"/>
    </source>
</evidence>
<dbReference type="InterPro" id="IPR047602">
    <property type="entry name" value="SPASM_CteB-like"/>
</dbReference>
<dbReference type="Proteomes" id="UP000886818">
    <property type="component" value="Chromosome"/>
</dbReference>
<name>A0ABX8RA56_9CLOT</name>
<accession>A0ABX8RA56</accession>
<dbReference type="PANTHER" id="PTHR43273">
    <property type="entry name" value="ANAEROBIC SULFATASE-MATURATING ENZYME HOMOLOG ASLB-RELATED"/>
    <property type="match status" value="1"/>
</dbReference>
<proteinExistence type="predicted"/>
<keyword evidence="9" id="KW-1185">Reference proteome</keyword>
<keyword evidence="4" id="KW-0479">Metal-binding</keyword>
<evidence type="ECO:0000259" key="7">
    <source>
        <dbReference type="PROSITE" id="PS51918"/>
    </source>
</evidence>
<protein>
    <submittedName>
        <fullName evidence="8">Thioether cross-link-forming SCIFF peptide maturase</fullName>
    </submittedName>
</protein>
<dbReference type="NCBIfam" id="TIGR04085">
    <property type="entry name" value="rSAM_more_4Fe4S"/>
    <property type="match status" value="1"/>
</dbReference>
<dbReference type="SFLD" id="SFLDG01067">
    <property type="entry name" value="SPASM/twitch_domain_containing"/>
    <property type="match status" value="1"/>
</dbReference>